<dbReference type="EMBL" id="CAJOBA010001933">
    <property type="protein sequence ID" value="CAF3621503.1"/>
    <property type="molecule type" value="Genomic_DNA"/>
</dbReference>
<name>A0A8S2D9G8_9BILA</name>
<evidence type="ECO:0000313" key="2">
    <source>
        <dbReference type="EMBL" id="CAF0836650.1"/>
    </source>
</evidence>
<protein>
    <submittedName>
        <fullName evidence="2">Uncharacterized protein</fullName>
    </submittedName>
</protein>
<dbReference type="Proteomes" id="UP000677228">
    <property type="component" value="Unassembled WGS sequence"/>
</dbReference>
<accession>A0A8S2D9G8</accession>
<evidence type="ECO:0000256" key="1">
    <source>
        <dbReference type="SAM" id="MobiDB-lite"/>
    </source>
</evidence>
<feature type="compositionally biased region" description="Acidic residues" evidence="1">
    <location>
        <begin position="174"/>
        <end position="192"/>
    </location>
</feature>
<dbReference type="EMBL" id="CAJNOK010001933">
    <property type="protein sequence ID" value="CAF0836650.1"/>
    <property type="molecule type" value="Genomic_DNA"/>
</dbReference>
<dbReference type="Proteomes" id="UP000682733">
    <property type="component" value="Unassembled WGS sequence"/>
</dbReference>
<organism evidence="2 4">
    <name type="scientific">Didymodactylos carnosus</name>
    <dbReference type="NCBI Taxonomy" id="1234261"/>
    <lineage>
        <taxon>Eukaryota</taxon>
        <taxon>Metazoa</taxon>
        <taxon>Spiralia</taxon>
        <taxon>Gnathifera</taxon>
        <taxon>Rotifera</taxon>
        <taxon>Eurotatoria</taxon>
        <taxon>Bdelloidea</taxon>
        <taxon>Philodinida</taxon>
        <taxon>Philodinidae</taxon>
        <taxon>Didymodactylos</taxon>
    </lineage>
</organism>
<evidence type="ECO:0000313" key="4">
    <source>
        <dbReference type="Proteomes" id="UP000677228"/>
    </source>
</evidence>
<gene>
    <name evidence="2" type="ORF">OVA965_LOCUS6427</name>
    <name evidence="3" type="ORF">TMI583_LOCUS6423</name>
</gene>
<comment type="caution">
    <text evidence="2">The sequence shown here is derived from an EMBL/GenBank/DDBJ whole genome shotgun (WGS) entry which is preliminary data.</text>
</comment>
<sequence>MSLNQQHFPNKDRLNNNQLSGVIYKIDYNDCAVDYVGKCIRQTCRRTMEHEKDVQKTELYLSTNIRHLSTAINKNKNKNNKNISHGRILKETNDLRRSQRIAKQNLTQTNYSLSESTTDYKPKSALGKHVLQTDHSINFSKININMVMMVLVNIELNNSDMNEQVGMALGKNGEEDDGMNDDCGSDDGTETENEVHDLDI</sequence>
<feature type="region of interest" description="Disordered" evidence="1">
    <location>
        <begin position="169"/>
        <end position="200"/>
    </location>
</feature>
<proteinExistence type="predicted"/>
<evidence type="ECO:0000313" key="3">
    <source>
        <dbReference type="EMBL" id="CAF3621503.1"/>
    </source>
</evidence>
<reference evidence="2" key="1">
    <citation type="submission" date="2021-02" db="EMBL/GenBank/DDBJ databases">
        <authorList>
            <person name="Nowell W R."/>
        </authorList>
    </citation>
    <scope>NUCLEOTIDE SEQUENCE</scope>
</reference>
<dbReference type="AlphaFoldDB" id="A0A8S2D9G8"/>